<protein>
    <submittedName>
        <fullName evidence="2">Dihydrofolate reductase</fullName>
    </submittedName>
</protein>
<keyword evidence="3" id="KW-1185">Reference proteome</keyword>
<dbReference type="Pfam" id="PF01872">
    <property type="entry name" value="RibD_C"/>
    <property type="match status" value="1"/>
</dbReference>
<dbReference type="GO" id="GO:0008703">
    <property type="term" value="F:5-amino-6-(5-phosphoribosylamino)uracil reductase activity"/>
    <property type="evidence" value="ECO:0007669"/>
    <property type="project" value="InterPro"/>
</dbReference>
<comment type="caution">
    <text evidence="2">The sequence shown here is derived from an EMBL/GenBank/DDBJ whole genome shotgun (WGS) entry which is preliminary data.</text>
</comment>
<organism evidence="2 3">
    <name type="scientific">Brevibacterium celere</name>
    <dbReference type="NCBI Taxonomy" id="225845"/>
    <lineage>
        <taxon>Bacteria</taxon>
        <taxon>Bacillati</taxon>
        <taxon>Actinomycetota</taxon>
        <taxon>Actinomycetes</taxon>
        <taxon>Micrococcales</taxon>
        <taxon>Brevibacteriaceae</taxon>
        <taxon>Brevibacterium</taxon>
    </lineage>
</organism>
<evidence type="ECO:0000313" key="3">
    <source>
        <dbReference type="Proteomes" id="UP000253509"/>
    </source>
</evidence>
<reference evidence="2 3" key="1">
    <citation type="submission" date="2018-06" db="EMBL/GenBank/DDBJ databases">
        <title>Freshwater and sediment microbial communities from various areas in North America, analyzing microbe dynamics in response to fracking.</title>
        <authorList>
            <person name="Lamendella R."/>
        </authorList>
    </citation>
    <scope>NUCLEOTIDE SEQUENCE [LARGE SCALE GENOMIC DNA]</scope>
    <source>
        <strain evidence="2 3">3b_TX</strain>
    </source>
</reference>
<accession>A0A366IMK4</accession>
<proteinExistence type="predicted"/>
<feature type="domain" description="Bacterial bifunctional deaminase-reductase C-terminal" evidence="1">
    <location>
        <begin position="3"/>
        <end position="183"/>
    </location>
</feature>
<dbReference type="AlphaFoldDB" id="A0A366IMK4"/>
<dbReference type="PANTHER" id="PTHR38011">
    <property type="entry name" value="DIHYDROFOLATE REDUCTASE FAMILY PROTEIN (AFU_ORTHOLOGUE AFUA_8G06820)"/>
    <property type="match status" value="1"/>
</dbReference>
<dbReference type="SUPFAM" id="SSF53597">
    <property type="entry name" value="Dihydrofolate reductase-like"/>
    <property type="match status" value="1"/>
</dbReference>
<name>A0A366IMK4_9MICO</name>
<sequence>MSTIIVSMWTTLDGFVAGSDDSMDWLRPDGDLMEYETDLVETASALLLGRVTHSDFASYWPAVASGAIDADDGTRRYARRLDELDKFVASRSGEIADWPKSQRIPEATVEEIQRVKDDADGTVVIYGSLSLIASLNALDLIDEFHLVVHPTLLARGKPVLDAEQRPTPLELIESRPFSTGAVLLKYSRQR</sequence>
<dbReference type="RefSeq" id="WP_181778550.1">
    <property type="nucleotide sequence ID" value="NZ_QNSB01000001.1"/>
</dbReference>
<evidence type="ECO:0000259" key="1">
    <source>
        <dbReference type="Pfam" id="PF01872"/>
    </source>
</evidence>
<dbReference type="Gene3D" id="3.40.430.10">
    <property type="entry name" value="Dihydrofolate Reductase, subunit A"/>
    <property type="match status" value="1"/>
</dbReference>
<dbReference type="PANTHER" id="PTHR38011:SF11">
    <property type="entry name" value="2,5-DIAMINO-6-RIBOSYLAMINO-4(3H)-PYRIMIDINONE 5'-PHOSPHATE REDUCTASE"/>
    <property type="match status" value="1"/>
</dbReference>
<dbReference type="InterPro" id="IPR024072">
    <property type="entry name" value="DHFR-like_dom_sf"/>
</dbReference>
<dbReference type="Proteomes" id="UP000253509">
    <property type="component" value="Unassembled WGS sequence"/>
</dbReference>
<dbReference type="InterPro" id="IPR002734">
    <property type="entry name" value="RibDG_C"/>
</dbReference>
<evidence type="ECO:0000313" key="2">
    <source>
        <dbReference type="EMBL" id="RBP74295.1"/>
    </source>
</evidence>
<gene>
    <name evidence="2" type="ORF">DFO65_10112</name>
</gene>
<dbReference type="EMBL" id="QNSB01000001">
    <property type="protein sequence ID" value="RBP74295.1"/>
    <property type="molecule type" value="Genomic_DNA"/>
</dbReference>
<dbReference type="InterPro" id="IPR050765">
    <property type="entry name" value="Riboflavin_Biosynth_HTPR"/>
</dbReference>
<dbReference type="GO" id="GO:0009231">
    <property type="term" value="P:riboflavin biosynthetic process"/>
    <property type="evidence" value="ECO:0007669"/>
    <property type="project" value="InterPro"/>
</dbReference>